<keyword evidence="1" id="KW-0472">Membrane</keyword>
<name>A0A1E8F0N6_9CLOT</name>
<dbReference type="AlphaFoldDB" id="A0A1E8F0N6"/>
<proteinExistence type="predicted"/>
<sequence length="176" mass="21096">MKRENLIYEIQFLRKLLFKRDKVKKEIESYKKSSKKVSIFSFITSIIVYISAFIAYINVKYNSFIVEAQGNYIMKSCYQDNWFKEYFIINFIIMWTILLILPIIILKLNKDRIEKLIKKEINIDNKLEYYIQSNGSIPEKYLKPKVLKQFNIYLNKGKAGNVQECVGIYNSQYSYK</sequence>
<feature type="transmembrane region" description="Helical" evidence="1">
    <location>
        <begin position="37"/>
        <end position="57"/>
    </location>
</feature>
<reference evidence="2 3" key="1">
    <citation type="submission" date="2016-06" db="EMBL/GenBank/DDBJ databases">
        <title>Genome sequence of Clostridium acetireducens DSM 10703.</title>
        <authorList>
            <person name="Poehlein A."/>
            <person name="Fluechter S."/>
            <person name="Duerre P."/>
            <person name="Daniel R."/>
        </authorList>
    </citation>
    <scope>NUCLEOTIDE SEQUENCE [LARGE SCALE GENOMIC DNA]</scope>
    <source>
        <strain evidence="2 3">DSM 10703</strain>
    </source>
</reference>
<dbReference type="RefSeq" id="WP_070109536.1">
    <property type="nucleotide sequence ID" value="NZ_LZFO01000006.1"/>
</dbReference>
<accession>A0A1E8F0N6</accession>
<keyword evidence="3" id="KW-1185">Reference proteome</keyword>
<keyword evidence="1" id="KW-1133">Transmembrane helix</keyword>
<evidence type="ECO:0000256" key="1">
    <source>
        <dbReference type="SAM" id="Phobius"/>
    </source>
</evidence>
<feature type="transmembrane region" description="Helical" evidence="1">
    <location>
        <begin position="86"/>
        <end position="108"/>
    </location>
</feature>
<evidence type="ECO:0000313" key="3">
    <source>
        <dbReference type="Proteomes" id="UP000175744"/>
    </source>
</evidence>
<comment type="caution">
    <text evidence="2">The sequence shown here is derived from an EMBL/GenBank/DDBJ whole genome shotgun (WGS) entry which is preliminary data.</text>
</comment>
<protein>
    <submittedName>
        <fullName evidence="2">Uncharacterized protein</fullName>
    </submittedName>
</protein>
<organism evidence="2 3">
    <name type="scientific">Clostridium acetireducens DSM 10703</name>
    <dbReference type="NCBI Taxonomy" id="1121290"/>
    <lineage>
        <taxon>Bacteria</taxon>
        <taxon>Bacillati</taxon>
        <taxon>Bacillota</taxon>
        <taxon>Clostridia</taxon>
        <taxon>Eubacteriales</taxon>
        <taxon>Clostridiaceae</taxon>
        <taxon>Clostridium</taxon>
    </lineage>
</organism>
<evidence type="ECO:0000313" key="2">
    <source>
        <dbReference type="EMBL" id="OFI06986.1"/>
    </source>
</evidence>
<gene>
    <name evidence="2" type="ORF">CLOACE_05720</name>
</gene>
<dbReference type="Proteomes" id="UP000175744">
    <property type="component" value="Unassembled WGS sequence"/>
</dbReference>
<dbReference type="EMBL" id="LZFO01000006">
    <property type="protein sequence ID" value="OFI06986.1"/>
    <property type="molecule type" value="Genomic_DNA"/>
</dbReference>
<keyword evidence="1" id="KW-0812">Transmembrane</keyword>